<dbReference type="GO" id="GO:0016491">
    <property type="term" value="F:oxidoreductase activity"/>
    <property type="evidence" value="ECO:0007669"/>
    <property type="project" value="UniProtKB-KW"/>
</dbReference>
<dbReference type="AlphaFoldDB" id="A0AAD2JZ47"/>
<evidence type="ECO:0008006" key="6">
    <source>
        <dbReference type="Google" id="ProtNLM"/>
    </source>
</evidence>
<accession>A0AAD2JZ47</accession>
<dbReference type="SUPFAM" id="SSF51735">
    <property type="entry name" value="NAD(P)-binding Rossmann-fold domains"/>
    <property type="match status" value="1"/>
</dbReference>
<keyword evidence="2" id="KW-0521">NADP</keyword>
<sequence>MGIVASTLTQMYPPKPKFSVDQIPDLTGQVLIVTGANAGIGKETTKALLSHNAKVYMAARSEEKVRAAIEELKTATGKEAVFLQLDLSDLHSIKRAVEEFTSKETQLHVLFNNAGVMVRIDRICIMINAPYELLTAQGYDLQVGTNVLGHFYLTKLLLPTLISTAAETGQPVRVVNTSSSASELAGGKLRYEAFTEGPARKRVAMSSMYAQSKFGNVLFSNELARLYGDKGIVSTSLNPGNLRTELLRHTPSVQARIIDFLFLYPAPYGALTQLWAGTSEQGASMNGKARSPCCYLIPWARIGNTPKGGNDLGAQKALWEWAEKQISAIQ</sequence>
<protein>
    <recommendedName>
        <fullName evidence="6">NAD(P)-binding protein</fullName>
    </recommendedName>
</protein>
<evidence type="ECO:0000256" key="1">
    <source>
        <dbReference type="ARBA" id="ARBA00006484"/>
    </source>
</evidence>
<name>A0AAD2JZ47_9AGAR</name>
<keyword evidence="3" id="KW-0560">Oxidoreductase</keyword>
<dbReference type="InterPro" id="IPR036291">
    <property type="entry name" value="NAD(P)-bd_dom_sf"/>
</dbReference>
<gene>
    <name evidence="4" type="ORF">MYCIT1_LOCUS14006</name>
</gene>
<organism evidence="4 5">
    <name type="scientific">Mycena citricolor</name>
    <dbReference type="NCBI Taxonomy" id="2018698"/>
    <lineage>
        <taxon>Eukaryota</taxon>
        <taxon>Fungi</taxon>
        <taxon>Dikarya</taxon>
        <taxon>Basidiomycota</taxon>
        <taxon>Agaricomycotina</taxon>
        <taxon>Agaricomycetes</taxon>
        <taxon>Agaricomycetidae</taxon>
        <taxon>Agaricales</taxon>
        <taxon>Marasmiineae</taxon>
        <taxon>Mycenaceae</taxon>
        <taxon>Mycena</taxon>
    </lineage>
</organism>
<evidence type="ECO:0000313" key="5">
    <source>
        <dbReference type="Proteomes" id="UP001295794"/>
    </source>
</evidence>
<dbReference type="PANTHER" id="PTHR24320:SF236">
    <property type="entry name" value="SHORT-CHAIN DEHYDROGENASE-RELATED"/>
    <property type="match status" value="1"/>
</dbReference>
<proteinExistence type="inferred from homology"/>
<dbReference type="EMBL" id="CAVNYO010000157">
    <property type="protein sequence ID" value="CAK5269920.1"/>
    <property type="molecule type" value="Genomic_DNA"/>
</dbReference>
<dbReference type="PANTHER" id="PTHR24320">
    <property type="entry name" value="RETINOL DEHYDROGENASE"/>
    <property type="match status" value="1"/>
</dbReference>
<dbReference type="Gene3D" id="3.40.50.720">
    <property type="entry name" value="NAD(P)-binding Rossmann-like Domain"/>
    <property type="match status" value="1"/>
</dbReference>
<reference evidence="4" key="1">
    <citation type="submission" date="2023-11" db="EMBL/GenBank/DDBJ databases">
        <authorList>
            <person name="De Vega J J."/>
            <person name="De Vega J J."/>
        </authorList>
    </citation>
    <scope>NUCLEOTIDE SEQUENCE</scope>
</reference>
<evidence type="ECO:0000256" key="2">
    <source>
        <dbReference type="ARBA" id="ARBA00022857"/>
    </source>
</evidence>
<keyword evidence="5" id="KW-1185">Reference proteome</keyword>
<evidence type="ECO:0000256" key="3">
    <source>
        <dbReference type="ARBA" id="ARBA00023002"/>
    </source>
</evidence>
<dbReference type="Pfam" id="PF00106">
    <property type="entry name" value="adh_short"/>
    <property type="match status" value="1"/>
</dbReference>
<comment type="caution">
    <text evidence="4">The sequence shown here is derived from an EMBL/GenBank/DDBJ whole genome shotgun (WGS) entry which is preliminary data.</text>
</comment>
<dbReference type="Proteomes" id="UP001295794">
    <property type="component" value="Unassembled WGS sequence"/>
</dbReference>
<dbReference type="PRINTS" id="PR00081">
    <property type="entry name" value="GDHRDH"/>
</dbReference>
<comment type="similarity">
    <text evidence="1">Belongs to the short-chain dehydrogenases/reductases (SDR) family.</text>
</comment>
<evidence type="ECO:0000313" key="4">
    <source>
        <dbReference type="EMBL" id="CAK5269920.1"/>
    </source>
</evidence>
<dbReference type="InterPro" id="IPR002347">
    <property type="entry name" value="SDR_fam"/>
</dbReference>